<proteinExistence type="inferred from homology"/>
<evidence type="ECO:0000256" key="7">
    <source>
        <dbReference type="ARBA" id="ARBA00022741"/>
    </source>
</evidence>
<feature type="transmembrane region" description="Helical" evidence="15">
    <location>
        <begin position="102"/>
        <end position="123"/>
    </location>
</feature>
<evidence type="ECO:0000256" key="14">
    <source>
        <dbReference type="ARBA" id="ARBA00061570"/>
    </source>
</evidence>
<evidence type="ECO:0000256" key="13">
    <source>
        <dbReference type="ARBA" id="ARBA00023136"/>
    </source>
</evidence>
<evidence type="ECO:0000256" key="5">
    <source>
        <dbReference type="ARBA" id="ARBA00022692"/>
    </source>
</evidence>
<feature type="binding site" evidence="15">
    <location>
        <position position="422"/>
    </location>
    <ligand>
        <name>Zn(2+)</name>
        <dbReference type="ChEBI" id="CHEBI:29105"/>
        <note>catalytic</note>
    </ligand>
</feature>
<dbReference type="InterPro" id="IPR003960">
    <property type="entry name" value="ATPase_AAA_CS"/>
</dbReference>
<evidence type="ECO:0000256" key="2">
    <source>
        <dbReference type="ARBA" id="ARBA00010044"/>
    </source>
</evidence>
<dbReference type="FunFam" id="1.20.58.760:FF:000001">
    <property type="entry name" value="ATP-dependent zinc metalloprotease FtsH"/>
    <property type="match status" value="1"/>
</dbReference>
<dbReference type="AlphaFoldDB" id="D3UYY4"/>
<feature type="domain" description="AAA+ ATPase" evidence="18">
    <location>
        <begin position="188"/>
        <end position="327"/>
    </location>
</feature>
<dbReference type="GO" id="GO:0005886">
    <property type="term" value="C:plasma membrane"/>
    <property type="evidence" value="ECO:0007669"/>
    <property type="project" value="UniProtKB-SubCell"/>
</dbReference>
<dbReference type="InterPro" id="IPR003959">
    <property type="entry name" value="ATPase_AAA_core"/>
</dbReference>
<comment type="subunit">
    <text evidence="15">Homohexamer.</text>
</comment>
<dbReference type="PROSITE" id="PS00674">
    <property type="entry name" value="AAA"/>
    <property type="match status" value="1"/>
</dbReference>
<dbReference type="InterPro" id="IPR037219">
    <property type="entry name" value="Peptidase_M41-like"/>
</dbReference>
<evidence type="ECO:0000256" key="9">
    <source>
        <dbReference type="ARBA" id="ARBA00022833"/>
    </source>
</evidence>
<feature type="transmembrane region" description="Helical" evidence="15">
    <location>
        <begin position="7"/>
        <end position="25"/>
    </location>
</feature>
<gene>
    <name evidence="15 19" type="primary">ftsH</name>
    <name evidence="19" type="ordered locus">XBJ1_0362</name>
</gene>
<dbReference type="InterPro" id="IPR027417">
    <property type="entry name" value="P-loop_NTPase"/>
</dbReference>
<comment type="subcellular location">
    <subcellularLocation>
        <location evidence="15">Cell inner membrane</location>
        <topology evidence="15">Multi-pass membrane protein</topology>
        <orientation evidence="15">Cytoplasmic side</orientation>
    </subcellularLocation>
    <subcellularLocation>
        <location evidence="1">Membrane</location>
    </subcellularLocation>
</comment>
<dbReference type="InterPro" id="IPR000642">
    <property type="entry name" value="Peptidase_M41"/>
</dbReference>
<evidence type="ECO:0000313" key="20">
    <source>
        <dbReference type="Proteomes" id="UP000002045"/>
    </source>
</evidence>
<dbReference type="Pfam" id="PF01434">
    <property type="entry name" value="Peptidase_M41"/>
    <property type="match status" value="1"/>
</dbReference>
<dbReference type="Gene3D" id="3.30.720.210">
    <property type="match status" value="1"/>
</dbReference>
<organism evidence="19 20">
    <name type="scientific">Xenorhabdus bovienii (strain SS-2004)</name>
    <name type="common">Xenorhabdus nematophila subsp. bovienii</name>
    <dbReference type="NCBI Taxonomy" id="406818"/>
    <lineage>
        <taxon>Bacteria</taxon>
        <taxon>Pseudomonadati</taxon>
        <taxon>Pseudomonadota</taxon>
        <taxon>Gammaproteobacteria</taxon>
        <taxon>Enterobacterales</taxon>
        <taxon>Morganellaceae</taxon>
        <taxon>Xenorhabdus</taxon>
    </lineage>
</organism>
<evidence type="ECO:0000256" key="3">
    <source>
        <dbReference type="ARBA" id="ARBA00022475"/>
    </source>
</evidence>
<keyword evidence="15" id="KW-0997">Cell inner membrane</keyword>
<feature type="region of interest" description="Disordered" evidence="17">
    <location>
        <begin position="602"/>
        <end position="638"/>
    </location>
</feature>
<name>D3UYY4_XENBS</name>
<keyword evidence="3 15" id="KW-1003">Cell membrane</keyword>
<comment type="similarity">
    <text evidence="14 15">In the central section; belongs to the AAA ATPase family.</text>
</comment>
<dbReference type="InterPro" id="IPR011546">
    <property type="entry name" value="Pept_M41_FtsH_extracell"/>
</dbReference>
<evidence type="ECO:0000256" key="16">
    <source>
        <dbReference type="RuleBase" id="RU003651"/>
    </source>
</evidence>
<evidence type="ECO:0000256" key="8">
    <source>
        <dbReference type="ARBA" id="ARBA00022801"/>
    </source>
</evidence>
<feature type="binding site" evidence="15">
    <location>
        <position position="418"/>
    </location>
    <ligand>
        <name>Zn(2+)</name>
        <dbReference type="ChEBI" id="CHEBI:29105"/>
        <note>catalytic</note>
    </ligand>
</feature>
<dbReference type="CDD" id="cd19501">
    <property type="entry name" value="RecA-like_FtsH"/>
    <property type="match status" value="1"/>
</dbReference>
<dbReference type="EC" id="3.4.24.-" evidence="15"/>
<evidence type="ECO:0000259" key="18">
    <source>
        <dbReference type="SMART" id="SM00382"/>
    </source>
</evidence>
<keyword evidence="8 15" id="KW-0378">Hydrolase</keyword>
<dbReference type="Proteomes" id="UP000002045">
    <property type="component" value="Chromosome"/>
</dbReference>
<dbReference type="NCBIfam" id="NF008004">
    <property type="entry name" value="PRK10733.1"/>
    <property type="match status" value="1"/>
</dbReference>
<dbReference type="Pfam" id="PF00004">
    <property type="entry name" value="AAA"/>
    <property type="match status" value="1"/>
</dbReference>
<dbReference type="HAMAP" id="MF_01458">
    <property type="entry name" value="FtsH"/>
    <property type="match status" value="1"/>
</dbReference>
<dbReference type="RefSeq" id="WP_012986971.1">
    <property type="nucleotide sequence ID" value="NC_013892.1"/>
</dbReference>
<dbReference type="SMART" id="SM00382">
    <property type="entry name" value="AAA"/>
    <property type="match status" value="1"/>
</dbReference>
<dbReference type="EMBL" id="FN667741">
    <property type="protein sequence ID" value="CBJ79512.1"/>
    <property type="molecule type" value="Genomic_DNA"/>
</dbReference>
<dbReference type="Gene3D" id="3.40.50.300">
    <property type="entry name" value="P-loop containing nucleotide triphosphate hydrolases"/>
    <property type="match status" value="1"/>
</dbReference>
<keyword evidence="5 15" id="KW-0812">Transmembrane</keyword>
<dbReference type="InterPro" id="IPR003593">
    <property type="entry name" value="AAA+_ATPase"/>
</dbReference>
<comment type="cofactor">
    <cofactor evidence="15">
        <name>Zn(2+)</name>
        <dbReference type="ChEBI" id="CHEBI:29105"/>
    </cofactor>
    <text evidence="15">Binds 1 zinc ion per subunit.</text>
</comment>
<dbReference type="PATRIC" id="fig|406818.4.peg.332"/>
<protein>
    <recommendedName>
        <fullName evidence="15">ATP-dependent zinc metalloprotease FtsH</fullName>
        <ecNumber evidence="15">3.4.24.-</ecNumber>
    </recommendedName>
</protein>
<dbReference type="Pfam" id="PF17862">
    <property type="entry name" value="AAA_lid_3"/>
    <property type="match status" value="1"/>
</dbReference>
<feature type="active site" evidence="15">
    <location>
        <position position="419"/>
    </location>
</feature>
<dbReference type="Gene3D" id="1.20.58.760">
    <property type="entry name" value="Peptidase M41"/>
    <property type="match status" value="1"/>
</dbReference>
<keyword evidence="11 15" id="KW-1133">Transmembrane helix</keyword>
<feature type="binding site" evidence="15">
    <location>
        <position position="496"/>
    </location>
    <ligand>
        <name>Zn(2+)</name>
        <dbReference type="ChEBI" id="CHEBI:29105"/>
        <note>catalytic</note>
    </ligand>
</feature>
<keyword evidence="9 15" id="KW-0862">Zinc</keyword>
<evidence type="ECO:0000256" key="6">
    <source>
        <dbReference type="ARBA" id="ARBA00022723"/>
    </source>
</evidence>
<keyword evidence="10 15" id="KW-0067">ATP-binding</keyword>
<dbReference type="KEGG" id="xbo:XBJ1_0362"/>
<reference evidence="19" key="1">
    <citation type="journal article" date="2011" name="PLoS ONE">
        <title>The entomopathogenic bacterial endosymbionts xenorhabdus and photorhabdus: convergent lifestyles from divergent genomes.</title>
        <authorList>
            <person name="Chaston J.M."/>
            <person name="Suen G."/>
            <person name="Tucker S.L."/>
            <person name="Andersen A.W."/>
            <person name="Bhasin A."/>
            <person name="Bode E."/>
            <person name="Bode H.B."/>
            <person name="Brachmann A.O."/>
            <person name="Cowles C.E."/>
            <person name="Cowles K.N."/>
            <person name="Darby C."/>
            <person name="de Leon L."/>
            <person name="Drace K."/>
            <person name="Du Z."/>
            <person name="Givaudan A."/>
            <person name="Herbert Tran E.E."/>
            <person name="Jewell K.A."/>
            <person name="Knack J.J."/>
            <person name="Krasomil-Osterfeld K.C."/>
            <person name="Kukor R."/>
            <person name="Lanois A."/>
            <person name="Latreille P."/>
            <person name="Leimgruber N.K."/>
            <person name="Lipke C.M."/>
            <person name="Liu R."/>
            <person name="Lu X."/>
            <person name="Martens E.C."/>
            <person name="Marri P.R."/>
            <person name="Medigue C."/>
            <person name="Menard M.L."/>
            <person name="Miller N.M."/>
            <person name="Morales-Soto N."/>
            <person name="Norton S."/>
            <person name="Ogier J.C."/>
            <person name="Orchard S.S."/>
            <person name="Park D."/>
            <person name="Park Y."/>
            <person name="Qurollo B.A."/>
            <person name="Sugar D.R."/>
            <person name="Richards G.R."/>
            <person name="Rouy Z."/>
            <person name="Slominski B."/>
            <person name="Slominski K."/>
            <person name="Snyder H."/>
            <person name="Tjaden B.C."/>
            <person name="van der Hoeven R."/>
            <person name="Welch R.D."/>
            <person name="Wheeler C."/>
            <person name="Xiang B."/>
            <person name="Barbazuk B."/>
            <person name="Gaudriault S."/>
            <person name="Goodner B."/>
            <person name="Slater S.C."/>
            <person name="Forst S."/>
            <person name="Goldman B.S."/>
            <person name="Goodrich-Blair H."/>
        </authorList>
    </citation>
    <scope>NUCLEOTIDE SEQUENCE [LARGE SCALE GENOMIC DNA]</scope>
    <source>
        <strain evidence="19">SS-2004</strain>
    </source>
</reference>
<dbReference type="SUPFAM" id="SSF140990">
    <property type="entry name" value="FtsH protease domain-like"/>
    <property type="match status" value="1"/>
</dbReference>
<dbReference type="FunFam" id="3.40.50.300:FF:000001">
    <property type="entry name" value="ATP-dependent zinc metalloprotease FtsH"/>
    <property type="match status" value="1"/>
</dbReference>
<dbReference type="PANTHER" id="PTHR23076">
    <property type="entry name" value="METALLOPROTEASE M41 FTSH"/>
    <property type="match status" value="1"/>
</dbReference>
<dbReference type="FunFam" id="1.10.8.60:FF:000001">
    <property type="entry name" value="ATP-dependent zinc metalloprotease FtsH"/>
    <property type="match status" value="1"/>
</dbReference>
<dbReference type="GO" id="GO:0004222">
    <property type="term" value="F:metalloendopeptidase activity"/>
    <property type="evidence" value="ECO:0007669"/>
    <property type="project" value="InterPro"/>
</dbReference>
<dbReference type="Pfam" id="PF06480">
    <property type="entry name" value="FtsH_ext"/>
    <property type="match status" value="1"/>
</dbReference>
<dbReference type="eggNOG" id="COG0465">
    <property type="taxonomic scope" value="Bacteria"/>
</dbReference>
<keyword evidence="7 15" id="KW-0547">Nucleotide-binding</keyword>
<comment type="similarity">
    <text evidence="16">Belongs to the AAA ATPase family.</text>
</comment>
<accession>D3UYY4</accession>
<dbReference type="MEROPS" id="M41.001"/>
<evidence type="ECO:0000256" key="4">
    <source>
        <dbReference type="ARBA" id="ARBA00022670"/>
    </source>
</evidence>
<comment type="similarity">
    <text evidence="2 15">In the C-terminal section; belongs to the peptidase M41 family.</text>
</comment>
<evidence type="ECO:0000256" key="1">
    <source>
        <dbReference type="ARBA" id="ARBA00004370"/>
    </source>
</evidence>
<feature type="compositionally biased region" description="Polar residues" evidence="17">
    <location>
        <begin position="619"/>
        <end position="629"/>
    </location>
</feature>
<dbReference type="PANTHER" id="PTHR23076:SF97">
    <property type="entry name" value="ATP-DEPENDENT ZINC METALLOPROTEASE YME1L1"/>
    <property type="match status" value="1"/>
</dbReference>
<keyword evidence="13 15" id="KW-0472">Membrane</keyword>
<dbReference type="STRING" id="406818.XBJ1_0362"/>
<evidence type="ECO:0000256" key="10">
    <source>
        <dbReference type="ARBA" id="ARBA00022840"/>
    </source>
</evidence>
<dbReference type="GO" id="GO:0006508">
    <property type="term" value="P:proteolysis"/>
    <property type="evidence" value="ECO:0007669"/>
    <property type="project" value="UniProtKB-KW"/>
</dbReference>
<feature type="binding site" evidence="15">
    <location>
        <begin position="196"/>
        <end position="203"/>
    </location>
    <ligand>
        <name>ATP</name>
        <dbReference type="ChEBI" id="CHEBI:30616"/>
    </ligand>
</feature>
<comment type="function">
    <text evidence="15">Acts as a processive, ATP-dependent zinc metallopeptidase for both cytoplasmic and membrane proteins. Plays a role in the quality control of integral membrane proteins.</text>
</comment>
<dbReference type="GO" id="GO:0016887">
    <property type="term" value="F:ATP hydrolysis activity"/>
    <property type="evidence" value="ECO:0007669"/>
    <property type="project" value="UniProtKB-UniRule"/>
</dbReference>
<dbReference type="GO" id="GO:0008270">
    <property type="term" value="F:zinc ion binding"/>
    <property type="evidence" value="ECO:0007669"/>
    <property type="project" value="UniProtKB-UniRule"/>
</dbReference>
<keyword evidence="4 15" id="KW-0645">Protease</keyword>
<dbReference type="HOGENOM" id="CLU_000688_16_2_6"/>
<dbReference type="InterPro" id="IPR005936">
    <property type="entry name" value="FtsH"/>
</dbReference>
<dbReference type="Gene3D" id="1.10.8.60">
    <property type="match status" value="1"/>
</dbReference>
<keyword evidence="12 15" id="KW-0482">Metalloprotease</keyword>
<evidence type="ECO:0000256" key="17">
    <source>
        <dbReference type="SAM" id="MobiDB-lite"/>
    </source>
</evidence>
<sequence>MSDMAKNLILWLVIAVVLMVLFQSFGPGDSSGRRVDYSNFISELSQNQVREVRISGRDIDYSKKDDGKKYSTYMPIQDEKLLDTLLNKQVKVIGEPPEQQGLLATLFISWFPMLLLIGVWIFFMRQMQGGGGKGAMSFGKSKARMLTEDQIKTTFADVAGCDEAKEEVGELVEYLREPGRFQKLGGKIPKGILMVGPPGTGKTLLAKAIAGEAKVPFFTISGSDFVEMFVGVGASRVRDMFEQAKKSAPCIIFIDEIDAVGRQRGAGLGGGHDEREQTLNQMLVEMDGFEGNEGIIVIAATNRPDVLDPALLRPGRFDRQVVVGLPDVRGREQILKVHMRRIPLDTDVDASIIARGTPGFSGADLANLANEAALFAARGNKRVVSMVEFEKAKDKIMMGAERRSMVMTEEQKESTAYHEAGHAIIGRLVPEHDPVHKVTIIPRGRALGVTFFLPEGDQISASRQKLESQLSTLYGGRLAEEIIYGVDSVSTGASNDIKVATSIARNMVTQWGFSEKLGPLLYAEEEGEIFLGRSVAKAKHMSEDTARLIDQEVKAIVDRNYQRARKILMDNLDILHSMKDALMKYETIDVSQIDDLMNRTTVRSPAGWEGDNNNGGNNRHNMSSPQQTVKPADGNPTA</sequence>
<evidence type="ECO:0000256" key="15">
    <source>
        <dbReference type="HAMAP-Rule" id="MF_01458"/>
    </source>
</evidence>
<dbReference type="GO" id="GO:0005524">
    <property type="term" value="F:ATP binding"/>
    <property type="evidence" value="ECO:0007669"/>
    <property type="project" value="UniProtKB-UniRule"/>
</dbReference>
<dbReference type="NCBIfam" id="TIGR01241">
    <property type="entry name" value="FtsH_fam"/>
    <property type="match status" value="1"/>
</dbReference>
<evidence type="ECO:0000256" key="12">
    <source>
        <dbReference type="ARBA" id="ARBA00023049"/>
    </source>
</evidence>
<dbReference type="GO" id="GO:0004176">
    <property type="term" value="F:ATP-dependent peptidase activity"/>
    <property type="evidence" value="ECO:0007669"/>
    <property type="project" value="InterPro"/>
</dbReference>
<keyword evidence="6 15" id="KW-0479">Metal-binding</keyword>
<dbReference type="InterPro" id="IPR041569">
    <property type="entry name" value="AAA_lid_3"/>
</dbReference>
<evidence type="ECO:0000256" key="11">
    <source>
        <dbReference type="ARBA" id="ARBA00022989"/>
    </source>
</evidence>
<dbReference type="SUPFAM" id="SSF52540">
    <property type="entry name" value="P-loop containing nucleoside triphosphate hydrolases"/>
    <property type="match status" value="1"/>
</dbReference>
<evidence type="ECO:0000313" key="19">
    <source>
        <dbReference type="EMBL" id="CBJ79512.1"/>
    </source>
</evidence>
<dbReference type="GO" id="GO:0030163">
    <property type="term" value="P:protein catabolic process"/>
    <property type="evidence" value="ECO:0007669"/>
    <property type="project" value="UniProtKB-UniRule"/>
</dbReference>